<evidence type="ECO:0000313" key="1">
    <source>
        <dbReference type="EMBL" id="GME76512.1"/>
    </source>
</evidence>
<dbReference type="EMBL" id="BSXS01001552">
    <property type="protein sequence ID" value="GME76512.1"/>
    <property type="molecule type" value="Genomic_DNA"/>
</dbReference>
<evidence type="ECO:0000313" key="2">
    <source>
        <dbReference type="Proteomes" id="UP001165064"/>
    </source>
</evidence>
<keyword evidence="2" id="KW-1185">Reference proteome</keyword>
<organism evidence="1 2">
    <name type="scientific">Ambrosiozyma monospora</name>
    <name type="common">Yeast</name>
    <name type="synonym">Endomycopsis monosporus</name>
    <dbReference type="NCBI Taxonomy" id="43982"/>
    <lineage>
        <taxon>Eukaryota</taxon>
        <taxon>Fungi</taxon>
        <taxon>Dikarya</taxon>
        <taxon>Ascomycota</taxon>
        <taxon>Saccharomycotina</taxon>
        <taxon>Pichiomycetes</taxon>
        <taxon>Pichiales</taxon>
        <taxon>Pichiaceae</taxon>
        <taxon>Ambrosiozyma</taxon>
    </lineage>
</organism>
<proteinExistence type="predicted"/>
<dbReference type="Proteomes" id="UP001165064">
    <property type="component" value="Unassembled WGS sequence"/>
</dbReference>
<gene>
    <name evidence="1" type="ORF">Amon02_000264100</name>
</gene>
<name>A0ACB5SY95_AMBMO</name>
<sequence>MADGWGSEIMHNETLFLLLDGAMCVLAIFLLTVFYPGFALKRKKDFVDGDSGAFGEEQIGLKDIKHGRRSRL</sequence>
<accession>A0ACB5SY95</accession>
<comment type="caution">
    <text evidence="1">The sequence shown here is derived from an EMBL/GenBank/DDBJ whole genome shotgun (WGS) entry which is preliminary data.</text>
</comment>
<reference evidence="1" key="1">
    <citation type="submission" date="2023-04" db="EMBL/GenBank/DDBJ databases">
        <title>Ambrosiozyma monospora NBRC 10751.</title>
        <authorList>
            <person name="Ichikawa N."/>
            <person name="Sato H."/>
            <person name="Tonouchi N."/>
        </authorList>
    </citation>
    <scope>NUCLEOTIDE SEQUENCE</scope>
    <source>
        <strain evidence="1">NBRC 10751</strain>
    </source>
</reference>
<protein>
    <submittedName>
        <fullName evidence="1">Unnamed protein product</fullName>
    </submittedName>
</protein>